<dbReference type="OrthoDB" id="339056at2759"/>
<reference evidence="1" key="1">
    <citation type="submission" date="2022-10" db="EMBL/GenBank/DDBJ databases">
        <title>Adaptive evolution leads to modifications in subtelomeric GC content in a zoonotic Cryptosporidium species.</title>
        <authorList>
            <person name="Li J."/>
            <person name="Feng Y."/>
            <person name="Xiao L."/>
        </authorList>
    </citation>
    <scope>NUCLEOTIDE SEQUENCE</scope>
    <source>
        <strain evidence="1">33844</strain>
    </source>
</reference>
<name>A0A9D5DP52_9CRYT</name>
<dbReference type="Proteomes" id="UP001067231">
    <property type="component" value="Unassembled WGS sequence"/>
</dbReference>
<evidence type="ECO:0000313" key="1">
    <source>
        <dbReference type="EMBL" id="KAJ1612388.1"/>
    </source>
</evidence>
<sequence>MKAYISEDEFGLYDNSLPSCRCSPCCINLVLGSLTLIRKKHEFESSSVEFILSLTKKCILTGEELQVGNIPLLPSNYCTPFEKNHCSLYLHFISLSKLKCYLENNELSLKLNYGTDNLEIIYEEVLNYIIKPVTSVKNKLVLSNNNKEFIVSFTICVEWSAIIPMNLVGDNLSEDAHSVQNYLSHGKDKNQILYDTSITGFPSIFNVYEKTICEDPIITRKVESLESKFEELNVPAVHDDLHSKIDFQQKNSNLMNKLGGWIVNIKDVILLEKGFIHLYDMFPKYSPTKYYKTLVHHCIKDRDGHVFTHVRRHWSIMNFLRGSNPHLYGIAQNEYYYTAKANIYSRIPEIITDKIDEKLFFINFLIPSSNQSNGAFQSNSIFFGELKPSEISVTNISKVKLYSEINKEVCLGYVIISISDIKEKPKMVNCNSICTRFSAIQDNHLKIRQSIANYLEEISIVYLFLYWHIQTRSINEKIPPESILLDLYSRISNSKSLEGEINVAGINKCINALIPSSTEAYSSLKNYICCIPESLALFNSASELKYYLKFPHLEIFENSYTDIFSNASIVLDDTEFLSKCNELGIRESISTTWKEMIKKSYTEISFKTYKMCLQQYKIQNIFSK</sequence>
<comment type="caution">
    <text evidence="1">The sequence shown here is derived from an EMBL/GenBank/DDBJ whole genome shotgun (WGS) entry which is preliminary data.</text>
</comment>
<dbReference type="EMBL" id="JAPCXC010000007">
    <property type="protein sequence ID" value="KAJ1612388.1"/>
    <property type="molecule type" value="Genomic_DNA"/>
</dbReference>
<protein>
    <submittedName>
        <fullName evidence="1">Uncharacterized protein</fullName>
    </submittedName>
</protein>
<proteinExistence type="predicted"/>
<dbReference type="AlphaFoldDB" id="A0A9D5DP52"/>
<organism evidence="1">
    <name type="scientific">Cryptosporidium canis</name>
    <dbReference type="NCBI Taxonomy" id="195482"/>
    <lineage>
        <taxon>Eukaryota</taxon>
        <taxon>Sar</taxon>
        <taxon>Alveolata</taxon>
        <taxon>Apicomplexa</taxon>
        <taxon>Conoidasida</taxon>
        <taxon>Coccidia</taxon>
        <taxon>Eucoccidiorida</taxon>
        <taxon>Eimeriorina</taxon>
        <taxon>Cryptosporidiidae</taxon>
        <taxon>Cryptosporidium</taxon>
    </lineage>
</organism>
<gene>
    <name evidence="1" type="ORF">OJ253_635</name>
</gene>
<accession>A0A9D5DP52</accession>